<evidence type="ECO:0000313" key="2">
    <source>
        <dbReference type="Proteomes" id="UP000824469"/>
    </source>
</evidence>
<keyword evidence="2" id="KW-1185">Reference proteome</keyword>
<proteinExistence type="predicted"/>
<evidence type="ECO:0000313" key="1">
    <source>
        <dbReference type="EMBL" id="KAH9320344.1"/>
    </source>
</evidence>
<name>A0AA38LCZ0_TAXCH</name>
<dbReference type="AlphaFoldDB" id="A0AA38LCZ0"/>
<comment type="caution">
    <text evidence="1">The sequence shown here is derived from an EMBL/GenBank/DDBJ whole genome shotgun (WGS) entry which is preliminary data.</text>
</comment>
<dbReference type="PANTHER" id="PTHR35097">
    <property type="entry name" value="GDSL ESTERASE/LIPASE"/>
    <property type="match status" value="1"/>
</dbReference>
<organism evidence="1 2">
    <name type="scientific">Taxus chinensis</name>
    <name type="common">Chinese yew</name>
    <name type="synonym">Taxus wallichiana var. chinensis</name>
    <dbReference type="NCBI Taxonomy" id="29808"/>
    <lineage>
        <taxon>Eukaryota</taxon>
        <taxon>Viridiplantae</taxon>
        <taxon>Streptophyta</taxon>
        <taxon>Embryophyta</taxon>
        <taxon>Tracheophyta</taxon>
        <taxon>Spermatophyta</taxon>
        <taxon>Pinopsida</taxon>
        <taxon>Pinidae</taxon>
        <taxon>Conifers II</taxon>
        <taxon>Cupressales</taxon>
        <taxon>Taxaceae</taxon>
        <taxon>Taxus</taxon>
    </lineage>
</organism>
<gene>
    <name evidence="1" type="ORF">KI387_043940</name>
</gene>
<protein>
    <submittedName>
        <fullName evidence="1">Uncharacterized protein</fullName>
    </submittedName>
</protein>
<dbReference type="EMBL" id="JAHRHJ020000004">
    <property type="protein sequence ID" value="KAH9320344.1"/>
    <property type="molecule type" value="Genomic_DNA"/>
</dbReference>
<dbReference type="PANTHER" id="PTHR35097:SF1">
    <property type="entry name" value="GDSL ESTERASE_LIPASE"/>
    <property type="match status" value="1"/>
</dbReference>
<dbReference type="Proteomes" id="UP000824469">
    <property type="component" value="Unassembled WGS sequence"/>
</dbReference>
<accession>A0AA38LCZ0</accession>
<reference evidence="1 2" key="1">
    <citation type="journal article" date="2021" name="Nat. Plants">
        <title>The Taxus genome provides insights into paclitaxel biosynthesis.</title>
        <authorList>
            <person name="Xiong X."/>
            <person name="Gou J."/>
            <person name="Liao Q."/>
            <person name="Li Y."/>
            <person name="Zhou Q."/>
            <person name="Bi G."/>
            <person name="Li C."/>
            <person name="Du R."/>
            <person name="Wang X."/>
            <person name="Sun T."/>
            <person name="Guo L."/>
            <person name="Liang H."/>
            <person name="Lu P."/>
            <person name="Wu Y."/>
            <person name="Zhang Z."/>
            <person name="Ro D.K."/>
            <person name="Shang Y."/>
            <person name="Huang S."/>
            <person name="Yan J."/>
        </authorList>
    </citation>
    <scope>NUCLEOTIDE SEQUENCE [LARGE SCALE GENOMIC DNA]</scope>
    <source>
        <strain evidence="1">Ta-2019</strain>
    </source>
</reference>
<sequence length="254" mass="27182">MQNGSSHEFHSLVEQARMKTGTEVKFTFETFFRERDLLVTECIAGQGCISDGDVLGGMLTLGKILYSANINDYLSLSVVPLGAKGKDTTTILNPLQGQALTGFFATGPDLFQHCQGTALGATIKGPNLAFSLGKYLSGWGGHSSGSLHGFSDAEASPLLFQPSEGMKFARSCLNRYWPSIPLPSSRILQWSEIGPLIFSNIHLKGSKSWGSSSNTSFSQHPSSSLNSISKGISTQSVSFSVDAEFSEGLQIGGW</sequence>